<reference evidence="10" key="2">
    <citation type="journal article" date="2020" name="Nat. Commun.">
        <title>Large-scale genome sequencing of mycorrhizal fungi provides insights into the early evolution of symbiotic traits.</title>
        <authorList>
            <person name="Miyauchi S."/>
            <person name="Kiss E."/>
            <person name="Kuo A."/>
            <person name="Drula E."/>
            <person name="Kohler A."/>
            <person name="Sanchez-Garcia M."/>
            <person name="Morin E."/>
            <person name="Andreopoulos B."/>
            <person name="Barry K.W."/>
            <person name="Bonito G."/>
            <person name="Buee M."/>
            <person name="Carver A."/>
            <person name="Chen C."/>
            <person name="Cichocki N."/>
            <person name="Clum A."/>
            <person name="Culley D."/>
            <person name="Crous P.W."/>
            <person name="Fauchery L."/>
            <person name="Girlanda M."/>
            <person name="Hayes R.D."/>
            <person name="Keri Z."/>
            <person name="LaButti K."/>
            <person name="Lipzen A."/>
            <person name="Lombard V."/>
            <person name="Magnuson J."/>
            <person name="Maillard F."/>
            <person name="Murat C."/>
            <person name="Nolan M."/>
            <person name="Ohm R.A."/>
            <person name="Pangilinan J."/>
            <person name="Pereira M.F."/>
            <person name="Perotto S."/>
            <person name="Peter M."/>
            <person name="Pfister S."/>
            <person name="Riley R."/>
            <person name="Sitrit Y."/>
            <person name="Stielow J.B."/>
            <person name="Szollosi G."/>
            <person name="Zifcakova L."/>
            <person name="Stursova M."/>
            <person name="Spatafora J.W."/>
            <person name="Tedersoo L."/>
            <person name="Vaario L.M."/>
            <person name="Yamada A."/>
            <person name="Yan M."/>
            <person name="Wang P."/>
            <person name="Xu J."/>
            <person name="Bruns T."/>
            <person name="Baldrian P."/>
            <person name="Vilgalys R."/>
            <person name="Dunand C."/>
            <person name="Henrissat B."/>
            <person name="Grigoriev I.V."/>
            <person name="Hibbett D."/>
            <person name="Nagy L.G."/>
            <person name="Martin F.M."/>
        </authorList>
    </citation>
    <scope>NUCLEOTIDE SEQUENCE</scope>
    <source>
        <strain evidence="10">Prilba</strain>
    </source>
</reference>
<keyword evidence="4" id="KW-0804">Transcription</keyword>
<keyword evidence="1" id="KW-0479">Metal-binding</keyword>
<dbReference type="CDD" id="cd12148">
    <property type="entry name" value="fungal_TF_MHR"/>
    <property type="match status" value="1"/>
</dbReference>
<dbReference type="GO" id="GO:0003677">
    <property type="term" value="F:DNA binding"/>
    <property type="evidence" value="ECO:0007669"/>
    <property type="project" value="InterPro"/>
</dbReference>
<keyword evidence="6" id="KW-0863">Zinc-finger</keyword>
<dbReference type="SUPFAM" id="SSF57667">
    <property type="entry name" value="beta-beta-alpha zinc fingers"/>
    <property type="match status" value="1"/>
</dbReference>
<dbReference type="Gene3D" id="3.30.160.60">
    <property type="entry name" value="Classic Zinc Finger"/>
    <property type="match status" value="2"/>
</dbReference>
<protein>
    <recommendedName>
        <fullName evidence="12">Zinc finger protein</fullName>
    </recommendedName>
</protein>
<accession>A0A9P5MZA1</accession>
<gene>
    <name evidence="10" type="ORF">DFH94DRAFT_646482</name>
</gene>
<proteinExistence type="predicted"/>
<evidence type="ECO:0000313" key="10">
    <source>
        <dbReference type="EMBL" id="KAF8482471.1"/>
    </source>
</evidence>
<dbReference type="PROSITE" id="PS00028">
    <property type="entry name" value="ZINC_FINGER_C2H2_1"/>
    <property type="match status" value="1"/>
</dbReference>
<reference evidence="10" key="1">
    <citation type="submission" date="2019-10" db="EMBL/GenBank/DDBJ databases">
        <authorList>
            <consortium name="DOE Joint Genome Institute"/>
            <person name="Kuo A."/>
            <person name="Miyauchi S."/>
            <person name="Kiss E."/>
            <person name="Drula E."/>
            <person name="Kohler A."/>
            <person name="Sanchez-Garcia M."/>
            <person name="Andreopoulos B."/>
            <person name="Barry K.W."/>
            <person name="Bonito G."/>
            <person name="Buee M."/>
            <person name="Carver A."/>
            <person name="Chen C."/>
            <person name="Cichocki N."/>
            <person name="Clum A."/>
            <person name="Culley D."/>
            <person name="Crous P.W."/>
            <person name="Fauchery L."/>
            <person name="Girlanda M."/>
            <person name="Hayes R."/>
            <person name="Keri Z."/>
            <person name="LaButti K."/>
            <person name="Lipzen A."/>
            <person name="Lombard V."/>
            <person name="Magnuson J."/>
            <person name="Maillard F."/>
            <person name="Morin E."/>
            <person name="Murat C."/>
            <person name="Nolan M."/>
            <person name="Ohm R."/>
            <person name="Pangilinan J."/>
            <person name="Pereira M."/>
            <person name="Perotto S."/>
            <person name="Peter M."/>
            <person name="Riley R."/>
            <person name="Sitrit Y."/>
            <person name="Stielow B."/>
            <person name="Szollosi G."/>
            <person name="Zifcakova L."/>
            <person name="Stursova M."/>
            <person name="Spatafora J.W."/>
            <person name="Tedersoo L."/>
            <person name="Vaario L.-M."/>
            <person name="Yamada A."/>
            <person name="Yan M."/>
            <person name="Wang P."/>
            <person name="Xu J."/>
            <person name="Bruns T."/>
            <person name="Baldrian P."/>
            <person name="Vilgalys R."/>
            <person name="Henrissat B."/>
            <person name="Grigoriev I.V."/>
            <person name="Hibbett D."/>
            <person name="Nagy L.G."/>
            <person name="Martin F.M."/>
        </authorList>
    </citation>
    <scope>NUCLEOTIDE SEQUENCE</scope>
    <source>
        <strain evidence="10">Prilba</strain>
    </source>
</reference>
<evidence type="ECO:0008006" key="12">
    <source>
        <dbReference type="Google" id="ProtNLM"/>
    </source>
</evidence>
<evidence type="ECO:0000256" key="2">
    <source>
        <dbReference type="ARBA" id="ARBA00022833"/>
    </source>
</evidence>
<feature type="domain" description="C2H2-type" evidence="9">
    <location>
        <begin position="38"/>
        <end position="65"/>
    </location>
</feature>
<dbReference type="Gene3D" id="4.10.240.10">
    <property type="entry name" value="Zn(2)-C6 fungal-type DNA-binding domain"/>
    <property type="match status" value="1"/>
</dbReference>
<evidence type="ECO:0000256" key="6">
    <source>
        <dbReference type="PROSITE-ProRule" id="PRU00042"/>
    </source>
</evidence>
<sequence>MAAQPPPTTTASVEYKKDGTVSRMRSHRGNVPQLPQTKLCPFCPAKFTRTTHLNRHLRNHTNERLYRCEVCGAQFTRSDLLARHKRSCGESHPISRSRKRSCQACTSLKVKCDLRQPCSKCLARGRDCIYGTEEGQRETAVGSSNPQQAPSSRLPAPLARLDASAGFDCSVLGRGGADAFADIFPELSLIEETSNAMSSYPLSEANLASFVEGARIPQSSMSLPTIDANSNVTSSSFCIGPKHAFTAFGASDVAGHSRGLQGFSATMFEPFFRDVFSVKEEPSQENVQGAAPLLHAPDAGTLVDGLGQPDFTQSFSLDANPDRGLVSDLMTNVYYDNTQAPHLMQEPSQVSVPVLSSLPTPQSILPANPEPMYPSNPTYATSKPPMYTQTQQEPFLPPLCPVNVSPPDPSTEELQHYLLVFLTAFLPQIPVVHIPTLRLELKPPMFLRAMQACGAIFVKTPVAQAFVEKTLSTCQELIRDFDKPSPDPNYQKYINITLLLLQTIGLFHQDPQQRASSIMTHLFVVQITRQSRLIEQVSTPSWERQVFPIRDPAVLEDTWREWAIHETVKRLVCLAYCHDQAHRIYFSLPPLLSPEDFVPCLPCDDELWAAKTPFEWSQLLFCPSPYGGIEERIRGVPMMHAFTAVGLEGPNLTATSTASPEPPKELSAVSPFGHYILLQYILGELFRRCTGADLPAASPTGEEVNEHVLAMQLALHRWLQMWLKTPNAYPNENPLGGTEPGTNSTTRFMADPLPFYWLGQLLLLAFQEGLPPFHQRDASPASDTQGLNDPSLFAPPSLALSPFSSSLFASSPFWCGTFSSGPSPVPVLSHTPPPAFWSPSAPPPPVGTLGTGSAMVMPDVEQFRLIKRWLHYIRLFLRRNQGTPTVVWDELMKIRLCGWLGDGDASSSGTHQQHGDAFKKDGSDDSGSWLEGDGLIGFFEEKMHI</sequence>
<dbReference type="InterPro" id="IPR007219">
    <property type="entry name" value="XnlR_reg_dom"/>
</dbReference>
<dbReference type="OrthoDB" id="1405595at2759"/>
<dbReference type="SUPFAM" id="SSF57701">
    <property type="entry name" value="Zn2/Cys6 DNA-binding domain"/>
    <property type="match status" value="1"/>
</dbReference>
<dbReference type="InterPro" id="IPR036864">
    <property type="entry name" value="Zn2-C6_fun-type_DNA-bd_sf"/>
</dbReference>
<dbReference type="PROSITE" id="PS50048">
    <property type="entry name" value="ZN2_CY6_FUNGAL_2"/>
    <property type="match status" value="1"/>
</dbReference>
<dbReference type="PROSITE" id="PS50157">
    <property type="entry name" value="ZINC_FINGER_C2H2_2"/>
    <property type="match status" value="2"/>
</dbReference>
<keyword evidence="2" id="KW-0862">Zinc</keyword>
<dbReference type="EMBL" id="WHVB01000005">
    <property type="protein sequence ID" value="KAF8482471.1"/>
    <property type="molecule type" value="Genomic_DNA"/>
</dbReference>
<dbReference type="InterPro" id="IPR001138">
    <property type="entry name" value="Zn2Cys6_DnaBD"/>
</dbReference>
<organism evidence="10 11">
    <name type="scientific">Russula ochroleuca</name>
    <dbReference type="NCBI Taxonomy" id="152965"/>
    <lineage>
        <taxon>Eukaryota</taxon>
        <taxon>Fungi</taxon>
        <taxon>Dikarya</taxon>
        <taxon>Basidiomycota</taxon>
        <taxon>Agaricomycotina</taxon>
        <taxon>Agaricomycetes</taxon>
        <taxon>Russulales</taxon>
        <taxon>Russulaceae</taxon>
        <taxon>Russula</taxon>
    </lineage>
</organism>
<feature type="domain" description="Zn(2)-C6 fungal-type" evidence="8">
    <location>
        <begin position="101"/>
        <end position="130"/>
    </location>
</feature>
<dbReference type="GO" id="GO:0000981">
    <property type="term" value="F:DNA-binding transcription factor activity, RNA polymerase II-specific"/>
    <property type="evidence" value="ECO:0007669"/>
    <property type="project" value="InterPro"/>
</dbReference>
<comment type="caution">
    <text evidence="10">The sequence shown here is derived from an EMBL/GenBank/DDBJ whole genome shotgun (WGS) entry which is preliminary data.</text>
</comment>
<dbReference type="GO" id="GO:0008270">
    <property type="term" value="F:zinc ion binding"/>
    <property type="evidence" value="ECO:0007669"/>
    <property type="project" value="UniProtKB-KW"/>
</dbReference>
<dbReference type="Pfam" id="PF04082">
    <property type="entry name" value="Fungal_trans"/>
    <property type="match status" value="1"/>
</dbReference>
<dbReference type="PROSITE" id="PS00463">
    <property type="entry name" value="ZN2_CY6_FUNGAL_1"/>
    <property type="match status" value="1"/>
</dbReference>
<evidence type="ECO:0000256" key="3">
    <source>
        <dbReference type="ARBA" id="ARBA00023015"/>
    </source>
</evidence>
<dbReference type="Proteomes" id="UP000759537">
    <property type="component" value="Unassembled WGS sequence"/>
</dbReference>
<keyword evidence="11" id="KW-1185">Reference proteome</keyword>
<dbReference type="Pfam" id="PF00096">
    <property type="entry name" value="zf-C2H2"/>
    <property type="match status" value="2"/>
</dbReference>
<feature type="region of interest" description="Disordered" evidence="7">
    <location>
        <begin position="1"/>
        <end position="20"/>
    </location>
</feature>
<dbReference type="AlphaFoldDB" id="A0A9P5MZA1"/>
<dbReference type="InterPro" id="IPR036236">
    <property type="entry name" value="Znf_C2H2_sf"/>
</dbReference>
<evidence type="ECO:0000259" key="8">
    <source>
        <dbReference type="PROSITE" id="PS50048"/>
    </source>
</evidence>
<feature type="region of interest" description="Disordered" evidence="7">
    <location>
        <begin position="905"/>
        <end position="925"/>
    </location>
</feature>
<dbReference type="SMART" id="SM00066">
    <property type="entry name" value="GAL4"/>
    <property type="match status" value="1"/>
</dbReference>
<keyword evidence="3" id="KW-0805">Transcription regulation</keyword>
<evidence type="ECO:0000256" key="7">
    <source>
        <dbReference type="SAM" id="MobiDB-lite"/>
    </source>
</evidence>
<feature type="domain" description="C2H2-type" evidence="9">
    <location>
        <begin position="66"/>
        <end position="97"/>
    </location>
</feature>
<keyword evidence="5" id="KW-0539">Nucleus</keyword>
<dbReference type="PANTHER" id="PTHR47660:SF2">
    <property type="entry name" value="TRANSCRIPTION FACTOR WITH C2H2 AND ZN(2)-CYS(6) DNA BINDING DOMAIN (EUROFUNG)"/>
    <property type="match status" value="1"/>
</dbReference>
<evidence type="ECO:0000313" key="11">
    <source>
        <dbReference type="Proteomes" id="UP000759537"/>
    </source>
</evidence>
<dbReference type="InterPro" id="IPR013087">
    <property type="entry name" value="Znf_C2H2_type"/>
</dbReference>
<dbReference type="CDD" id="cd00067">
    <property type="entry name" value="GAL4"/>
    <property type="match status" value="1"/>
</dbReference>
<dbReference type="SMART" id="SM00355">
    <property type="entry name" value="ZnF_C2H2"/>
    <property type="match status" value="2"/>
</dbReference>
<evidence type="ECO:0000259" key="9">
    <source>
        <dbReference type="PROSITE" id="PS50157"/>
    </source>
</evidence>
<dbReference type="PANTHER" id="PTHR47660">
    <property type="entry name" value="TRANSCRIPTION FACTOR WITH C2H2 AND ZN(2)-CYS(6) DNA BINDING DOMAIN (EUROFUNG)-RELATED-RELATED"/>
    <property type="match status" value="1"/>
</dbReference>
<evidence type="ECO:0000256" key="5">
    <source>
        <dbReference type="ARBA" id="ARBA00023242"/>
    </source>
</evidence>
<dbReference type="GO" id="GO:0006351">
    <property type="term" value="P:DNA-templated transcription"/>
    <property type="evidence" value="ECO:0007669"/>
    <property type="project" value="InterPro"/>
</dbReference>
<name>A0A9P5MZA1_9AGAM</name>
<evidence type="ECO:0000256" key="4">
    <source>
        <dbReference type="ARBA" id="ARBA00023163"/>
    </source>
</evidence>
<feature type="compositionally biased region" description="Basic and acidic residues" evidence="7">
    <location>
        <begin position="913"/>
        <end position="923"/>
    </location>
</feature>
<evidence type="ECO:0000256" key="1">
    <source>
        <dbReference type="ARBA" id="ARBA00022723"/>
    </source>
</evidence>
<dbReference type="Pfam" id="PF00172">
    <property type="entry name" value="Zn_clus"/>
    <property type="match status" value="1"/>
</dbReference>